<name>A0ACB8S9A1_9AGAM</name>
<sequence>MQTFTKERVRELGYMIIDRKVYSVKEFGLSGHPGGTLLIDHLGHDASDTFEAMHPESAYETLANFYVGDLEASEKSEDDPFTLDARALNESLRKQGFYDSDPLYYATLHVINFALLATAIYGVHRFGHTIPGVLFSGTTLALFFQQAALLSHDFCHKQISNNHFVIYAGALVWGELLQGLSKRWWVDKHSRHHSMPNIYGNDPDIESRPVIAWSEHALELFTDVDEAELTKTLAKVLYVHQVFLYFPVLFAARLQWNYESLLAEFVKADSHLAWFDGGALLLHWYAFATLTRVIPSWPLRALFVFVAIGMSGQFLAMVFAPNHNGRTVLTKEEWDTSKFGFFELQVRTSRDICSGVVGDWFSGALNQQVTHHMFPRMPRSRYRSIQPQVKALCEKHGIPYHQTGFFRGQYEVLSRLNDVANAARKLRAGKQ</sequence>
<dbReference type="EMBL" id="MU275845">
    <property type="protein sequence ID" value="KAI0052450.1"/>
    <property type="molecule type" value="Genomic_DNA"/>
</dbReference>
<reference evidence="1" key="2">
    <citation type="journal article" date="2022" name="New Phytol.">
        <title>Evolutionary transition to the ectomycorrhizal habit in the genomes of a hyperdiverse lineage of mushroom-forming fungi.</title>
        <authorList>
            <person name="Looney B."/>
            <person name="Miyauchi S."/>
            <person name="Morin E."/>
            <person name="Drula E."/>
            <person name="Courty P.E."/>
            <person name="Kohler A."/>
            <person name="Kuo A."/>
            <person name="LaButti K."/>
            <person name="Pangilinan J."/>
            <person name="Lipzen A."/>
            <person name="Riley R."/>
            <person name="Andreopoulos W."/>
            <person name="He G."/>
            <person name="Johnson J."/>
            <person name="Nolan M."/>
            <person name="Tritt A."/>
            <person name="Barry K.W."/>
            <person name="Grigoriev I.V."/>
            <person name="Nagy L.G."/>
            <person name="Hibbett D."/>
            <person name="Henrissat B."/>
            <person name="Matheny P.B."/>
            <person name="Labbe J."/>
            <person name="Martin F.M."/>
        </authorList>
    </citation>
    <scope>NUCLEOTIDE SEQUENCE</scope>
    <source>
        <strain evidence="1">FP105234-sp</strain>
    </source>
</reference>
<organism evidence="1 2">
    <name type="scientific">Auriscalpium vulgare</name>
    <dbReference type="NCBI Taxonomy" id="40419"/>
    <lineage>
        <taxon>Eukaryota</taxon>
        <taxon>Fungi</taxon>
        <taxon>Dikarya</taxon>
        <taxon>Basidiomycota</taxon>
        <taxon>Agaricomycotina</taxon>
        <taxon>Agaricomycetes</taxon>
        <taxon>Russulales</taxon>
        <taxon>Auriscalpiaceae</taxon>
        <taxon>Auriscalpium</taxon>
    </lineage>
</organism>
<comment type="caution">
    <text evidence="1">The sequence shown here is derived from an EMBL/GenBank/DDBJ whole genome shotgun (WGS) entry which is preliminary data.</text>
</comment>
<gene>
    <name evidence="1" type="ORF">FA95DRAFT_1675145</name>
</gene>
<protein>
    <submittedName>
        <fullName evidence="1">Fatty acid/sphingolipid desaturase</fullName>
    </submittedName>
</protein>
<proteinExistence type="predicted"/>
<accession>A0ACB8S9A1</accession>
<evidence type="ECO:0000313" key="1">
    <source>
        <dbReference type="EMBL" id="KAI0052450.1"/>
    </source>
</evidence>
<evidence type="ECO:0000313" key="2">
    <source>
        <dbReference type="Proteomes" id="UP000814033"/>
    </source>
</evidence>
<dbReference type="Proteomes" id="UP000814033">
    <property type="component" value="Unassembled WGS sequence"/>
</dbReference>
<keyword evidence="2" id="KW-1185">Reference proteome</keyword>
<reference evidence="1" key="1">
    <citation type="submission" date="2021-02" db="EMBL/GenBank/DDBJ databases">
        <authorList>
            <consortium name="DOE Joint Genome Institute"/>
            <person name="Ahrendt S."/>
            <person name="Looney B.P."/>
            <person name="Miyauchi S."/>
            <person name="Morin E."/>
            <person name="Drula E."/>
            <person name="Courty P.E."/>
            <person name="Chicoki N."/>
            <person name="Fauchery L."/>
            <person name="Kohler A."/>
            <person name="Kuo A."/>
            <person name="Labutti K."/>
            <person name="Pangilinan J."/>
            <person name="Lipzen A."/>
            <person name="Riley R."/>
            <person name="Andreopoulos W."/>
            <person name="He G."/>
            <person name="Johnson J."/>
            <person name="Barry K.W."/>
            <person name="Grigoriev I.V."/>
            <person name="Nagy L."/>
            <person name="Hibbett D."/>
            <person name="Henrissat B."/>
            <person name="Matheny P.B."/>
            <person name="Labbe J."/>
            <person name="Martin F."/>
        </authorList>
    </citation>
    <scope>NUCLEOTIDE SEQUENCE</scope>
    <source>
        <strain evidence="1">FP105234-sp</strain>
    </source>
</reference>